<keyword evidence="2" id="KW-1185">Reference proteome</keyword>
<evidence type="ECO:0000313" key="2">
    <source>
        <dbReference type="Proteomes" id="UP000737171"/>
    </source>
</evidence>
<proteinExistence type="predicted"/>
<dbReference type="EMBL" id="JABRWJ010000019">
    <property type="protein sequence ID" value="NRF72166.1"/>
    <property type="molecule type" value="Genomic_DNA"/>
</dbReference>
<name>A0ABX2EU35_9BURK</name>
<dbReference type="Proteomes" id="UP000737171">
    <property type="component" value="Unassembled WGS sequence"/>
</dbReference>
<evidence type="ECO:0000313" key="1">
    <source>
        <dbReference type="EMBL" id="NRF72166.1"/>
    </source>
</evidence>
<reference evidence="1 2" key="1">
    <citation type="submission" date="2020-05" db="EMBL/GenBank/DDBJ databases">
        <title>Aquincola sp. isolate from soil.</title>
        <authorList>
            <person name="Han J."/>
            <person name="Kim D.-U."/>
        </authorList>
    </citation>
    <scope>NUCLEOTIDE SEQUENCE [LARGE SCALE GENOMIC DNA]</scope>
    <source>
        <strain evidence="1 2">S2</strain>
    </source>
</reference>
<sequence length="114" mass="12535">MLHHHRQAVLDPFGAPITDSDAGGVRVTAGPLQLRDRTVWWTGRVAIGLTHGRGDPTYAPLEVPIAAHACSEFLADEEPPARAPAKIEQGWRRRLQDLRSVVGRLCTGRALRRS</sequence>
<organism evidence="1 2">
    <name type="scientific">Pseudaquabacterium terrae</name>
    <dbReference type="NCBI Taxonomy" id="2732868"/>
    <lineage>
        <taxon>Bacteria</taxon>
        <taxon>Pseudomonadati</taxon>
        <taxon>Pseudomonadota</taxon>
        <taxon>Betaproteobacteria</taxon>
        <taxon>Burkholderiales</taxon>
        <taxon>Sphaerotilaceae</taxon>
        <taxon>Pseudaquabacterium</taxon>
    </lineage>
</organism>
<protein>
    <submittedName>
        <fullName evidence="1">Uncharacterized protein</fullName>
    </submittedName>
</protein>
<dbReference type="RefSeq" id="WP_173134894.1">
    <property type="nucleotide sequence ID" value="NZ_JABRWJ010000019.1"/>
</dbReference>
<gene>
    <name evidence="1" type="ORF">HLB44_34800</name>
</gene>
<accession>A0ABX2EU35</accession>
<comment type="caution">
    <text evidence="1">The sequence shown here is derived from an EMBL/GenBank/DDBJ whole genome shotgun (WGS) entry which is preliminary data.</text>
</comment>